<dbReference type="InParanoid" id="A0A177CF95"/>
<dbReference type="Pfam" id="PF00856">
    <property type="entry name" value="SET"/>
    <property type="match status" value="1"/>
</dbReference>
<dbReference type="InterPro" id="IPR046341">
    <property type="entry name" value="SET_dom_sf"/>
</dbReference>
<dbReference type="Proteomes" id="UP000077069">
    <property type="component" value="Unassembled WGS sequence"/>
</dbReference>
<keyword evidence="3" id="KW-1185">Reference proteome</keyword>
<dbReference type="PANTHER" id="PTHR47332:SF2">
    <property type="entry name" value="SET-6"/>
    <property type="match status" value="1"/>
</dbReference>
<dbReference type="Gene3D" id="2.170.270.10">
    <property type="entry name" value="SET domain"/>
    <property type="match status" value="1"/>
</dbReference>
<dbReference type="OrthoDB" id="265717at2759"/>
<dbReference type="GeneID" id="28762006"/>
<dbReference type="RefSeq" id="XP_018036658.1">
    <property type="nucleotide sequence ID" value="XM_018178520.1"/>
</dbReference>
<dbReference type="PANTHER" id="PTHR47332">
    <property type="entry name" value="SET DOMAIN-CONTAINING PROTEIN 5"/>
    <property type="match status" value="1"/>
</dbReference>
<dbReference type="SMART" id="SM00317">
    <property type="entry name" value="SET"/>
    <property type="match status" value="1"/>
</dbReference>
<dbReference type="PROSITE" id="PS50280">
    <property type="entry name" value="SET"/>
    <property type="match status" value="1"/>
</dbReference>
<sequence length="309" mass="33939">MTPIYTVSPSPEKGLGCFSTKLIPTGTLILSETPLFNVREPRTNAAVLAAFLNITKSEQENYLTLYAQTATTRDAKVIDIFNSNAWQTGSRTSICPQAARFNHSCVPNASFAWNSRLGKVTVHAVTAIPANTEILLSYERPYQVGSARREKLSAYGFVCSCVACGSGAEASDIRRARMVLLDARIRCQRRQLWRSAIPKAEVELVRILKEEAIVGEALGLAHHDAAVGWRKYGRVDLAVRHAAKELEICIICFGPDSSSVDTTRAFLLELKAQLAKESLLVSEPVLLAEGVSHSTGRRPPRPIWAVYRA</sequence>
<organism evidence="2 3">
    <name type="scientific">Paraphaeosphaeria sporulosa</name>
    <dbReference type="NCBI Taxonomy" id="1460663"/>
    <lineage>
        <taxon>Eukaryota</taxon>
        <taxon>Fungi</taxon>
        <taxon>Dikarya</taxon>
        <taxon>Ascomycota</taxon>
        <taxon>Pezizomycotina</taxon>
        <taxon>Dothideomycetes</taxon>
        <taxon>Pleosporomycetidae</taxon>
        <taxon>Pleosporales</taxon>
        <taxon>Massarineae</taxon>
        <taxon>Didymosphaeriaceae</taxon>
        <taxon>Paraphaeosphaeria</taxon>
    </lineage>
</organism>
<dbReference type="CDD" id="cd20071">
    <property type="entry name" value="SET_SMYD"/>
    <property type="match status" value="1"/>
</dbReference>
<proteinExistence type="predicted"/>
<gene>
    <name evidence="2" type="ORF">CC84DRAFT_1164597</name>
</gene>
<dbReference type="InterPro" id="IPR001214">
    <property type="entry name" value="SET_dom"/>
</dbReference>
<dbReference type="AlphaFoldDB" id="A0A177CF95"/>
<evidence type="ECO:0000313" key="2">
    <source>
        <dbReference type="EMBL" id="OAG06293.1"/>
    </source>
</evidence>
<feature type="domain" description="SET" evidence="1">
    <location>
        <begin position="3"/>
        <end position="139"/>
    </location>
</feature>
<dbReference type="EMBL" id="KV441552">
    <property type="protein sequence ID" value="OAG06293.1"/>
    <property type="molecule type" value="Genomic_DNA"/>
</dbReference>
<protein>
    <submittedName>
        <fullName evidence="2">SET domain-containing protein</fullName>
    </submittedName>
</protein>
<accession>A0A177CF95</accession>
<reference evidence="2 3" key="1">
    <citation type="submission" date="2016-05" db="EMBL/GenBank/DDBJ databases">
        <title>Comparative analysis of secretome profiles of manganese(II)-oxidizing ascomycete fungi.</title>
        <authorList>
            <consortium name="DOE Joint Genome Institute"/>
            <person name="Zeiner C.A."/>
            <person name="Purvine S.O."/>
            <person name="Zink E.M."/>
            <person name="Wu S."/>
            <person name="Pasa-Tolic L."/>
            <person name="Chaput D.L."/>
            <person name="Haridas S."/>
            <person name="Grigoriev I.V."/>
            <person name="Santelli C.M."/>
            <person name="Hansel C.M."/>
        </authorList>
    </citation>
    <scope>NUCLEOTIDE SEQUENCE [LARGE SCALE GENOMIC DNA]</scope>
    <source>
        <strain evidence="2 3">AP3s5-JAC2a</strain>
    </source>
</reference>
<evidence type="ECO:0000259" key="1">
    <source>
        <dbReference type="PROSITE" id="PS50280"/>
    </source>
</evidence>
<dbReference type="InterPro" id="IPR053185">
    <property type="entry name" value="SET_domain_protein"/>
</dbReference>
<dbReference type="SUPFAM" id="SSF82199">
    <property type="entry name" value="SET domain"/>
    <property type="match status" value="1"/>
</dbReference>
<name>A0A177CF95_9PLEO</name>
<evidence type="ECO:0000313" key="3">
    <source>
        <dbReference type="Proteomes" id="UP000077069"/>
    </source>
</evidence>
<dbReference type="STRING" id="1460663.A0A177CF95"/>